<accession>A0A2Z2H8C3</accession>
<dbReference type="KEGG" id="kus:B9G99_13000"/>
<gene>
    <name evidence="1" type="ORF">B9G99_13000</name>
</gene>
<dbReference type="EMBL" id="CP021323">
    <property type="protein sequence ID" value="ARS53662.1"/>
    <property type="molecule type" value="Genomic_DNA"/>
</dbReference>
<organism evidence="1 2">
    <name type="scientific">Kushneria konosiri</name>
    <dbReference type="NCBI Taxonomy" id="698828"/>
    <lineage>
        <taxon>Bacteria</taxon>
        <taxon>Pseudomonadati</taxon>
        <taxon>Pseudomonadota</taxon>
        <taxon>Gammaproteobacteria</taxon>
        <taxon>Oceanospirillales</taxon>
        <taxon>Halomonadaceae</taxon>
        <taxon>Kushneria</taxon>
    </lineage>
</organism>
<name>A0A2Z2H8C3_9GAMM</name>
<proteinExistence type="predicted"/>
<reference evidence="1 2" key="1">
    <citation type="journal article" date="2017" name="Int. J. Syst. Evol. Microbiol.">
        <title>Kushneria konosiri sp. nov., isolated from the Korean salt-fermented seafood Daemi-jeot.</title>
        <authorList>
            <person name="Yun J.H."/>
            <person name="Park S.K."/>
            <person name="Lee J.Y."/>
            <person name="Jung M.J."/>
            <person name="Bae J.W."/>
        </authorList>
    </citation>
    <scope>NUCLEOTIDE SEQUENCE [LARGE SCALE GENOMIC DNA]</scope>
    <source>
        <strain evidence="1 2">X49</strain>
    </source>
</reference>
<dbReference type="Gene3D" id="3.40.50.150">
    <property type="entry name" value="Vaccinia Virus protein VP39"/>
    <property type="match status" value="1"/>
</dbReference>
<evidence type="ECO:0008006" key="3">
    <source>
        <dbReference type="Google" id="ProtNLM"/>
    </source>
</evidence>
<protein>
    <recommendedName>
        <fullName evidence="3">SAM-dependent MTase RsmB/NOP-type domain-containing protein</fullName>
    </recommendedName>
</protein>
<sequence length="239" mass="26213">MDTQYSGLSAPAADVMPPSMASAAVDDVLSTQSICKRSHGHAISLLDIAPHHRVLDMYGSGQQRMHLIASKLDERGELVANIMGALSLEGIERRYTPNNVIMARLNDQRLSSEEVGVFDRVLLDIPALIGRHLTPRQRSERLVSLLLRAISLCRNGGRVVYMTHDHLAQNNEMVIDQVINDAHKGVALRNIVPPHAIGSPGMTFCGGQQLDPRIAGTFHIGTKASSDKRFLAVFECDYN</sequence>
<dbReference type="OrthoDB" id="6181933at2"/>
<dbReference type="InterPro" id="IPR029063">
    <property type="entry name" value="SAM-dependent_MTases_sf"/>
</dbReference>
<dbReference type="AlphaFoldDB" id="A0A2Z2H8C3"/>
<evidence type="ECO:0000313" key="1">
    <source>
        <dbReference type="EMBL" id="ARS53662.1"/>
    </source>
</evidence>
<evidence type="ECO:0000313" key="2">
    <source>
        <dbReference type="Proteomes" id="UP000250025"/>
    </source>
</evidence>
<dbReference type="SUPFAM" id="SSF53335">
    <property type="entry name" value="S-adenosyl-L-methionine-dependent methyltransferases"/>
    <property type="match status" value="1"/>
</dbReference>
<keyword evidence="2" id="KW-1185">Reference proteome</keyword>
<dbReference type="RefSeq" id="WP_086622539.1">
    <property type="nucleotide sequence ID" value="NZ_CP021323.1"/>
</dbReference>
<dbReference type="Proteomes" id="UP000250025">
    <property type="component" value="Chromosome"/>
</dbReference>